<keyword evidence="2" id="KW-0472">Membrane</keyword>
<feature type="compositionally biased region" description="Low complexity" evidence="1">
    <location>
        <begin position="485"/>
        <end position="498"/>
    </location>
</feature>
<keyword evidence="2" id="KW-0812">Transmembrane</keyword>
<sequence length="593" mass="63946">MNTKMVPAGPVTSKFKYPSHSATGGKSDEFHDNRSRTKIKGKDKEKDKEKDGLYKSTMRKGASKTRPGSAISEKQDIDRTRPLAVVANDVQASNLPDPIPASDAFSSSTLQRTTLTVLPTFTMFTADTVISSQDSVEPFSYLRSTTTVWVYASETNAPQSSILSASVAAQSSSVHTLSHLPMLTTVLVVVGATSLALVSILVLRCFCRRKKRTEHPTPSNPILQDSPLFGGKERFSRGLWADPSFGNLFNTHNKNGKGEGWRPLSGGKYAEMDQAHEKTPAAFLSVNNSAPSPVSPASVYTTAAGAPDIGIALEFPLPDNSAMATQPLKIKAKGGQSKAVRRRSVTTSMYGGGAGISSSTFTETETGVAYRTPRPAPTPGKPKPVIKTSGPMRERAQAPYRKNIPTTSSRSSLYRSTSRSEKEKDEPFMYALPMVKSEERRDRDTKALTSALGLASPPPPSSCFSPVSIYPDDSLSVAHGHRSMRPMSEAPPSEMPSPTGTHAALGSLMLQEFPSTATFASLRTGDPFADLLPKKKAQAWSSSDKPPRVPSPPRLPSLSQMAMAQADPDYRSPTYSIYGLYEAQRKSKTSFAN</sequence>
<protein>
    <submittedName>
        <fullName evidence="3">Uncharacterized protein</fullName>
    </submittedName>
</protein>
<evidence type="ECO:0000256" key="2">
    <source>
        <dbReference type="SAM" id="Phobius"/>
    </source>
</evidence>
<feature type="region of interest" description="Disordered" evidence="1">
    <location>
        <begin position="370"/>
        <end position="426"/>
    </location>
</feature>
<name>A0A4S4LG51_9AGAM</name>
<feature type="region of interest" description="Disordered" evidence="1">
    <location>
        <begin position="1"/>
        <end position="77"/>
    </location>
</feature>
<proteinExistence type="predicted"/>
<feature type="region of interest" description="Disordered" evidence="1">
    <location>
        <begin position="535"/>
        <end position="565"/>
    </location>
</feature>
<comment type="caution">
    <text evidence="3">The sequence shown here is derived from an EMBL/GenBank/DDBJ whole genome shotgun (WGS) entry which is preliminary data.</text>
</comment>
<evidence type="ECO:0000313" key="3">
    <source>
        <dbReference type="EMBL" id="THH10697.1"/>
    </source>
</evidence>
<dbReference type="EMBL" id="SGPK01000029">
    <property type="protein sequence ID" value="THH10697.1"/>
    <property type="molecule type" value="Genomic_DNA"/>
</dbReference>
<feature type="transmembrane region" description="Helical" evidence="2">
    <location>
        <begin position="180"/>
        <end position="203"/>
    </location>
</feature>
<feature type="compositionally biased region" description="Basic and acidic residues" evidence="1">
    <location>
        <begin position="26"/>
        <end position="53"/>
    </location>
</feature>
<evidence type="ECO:0000313" key="4">
    <source>
        <dbReference type="Proteomes" id="UP000308199"/>
    </source>
</evidence>
<keyword evidence="2" id="KW-1133">Transmembrane helix</keyword>
<evidence type="ECO:0000256" key="1">
    <source>
        <dbReference type="SAM" id="MobiDB-lite"/>
    </source>
</evidence>
<feature type="compositionally biased region" description="Low complexity" evidence="1">
    <location>
        <begin position="406"/>
        <end position="417"/>
    </location>
</feature>
<keyword evidence="4" id="KW-1185">Reference proteome</keyword>
<organism evidence="3 4">
    <name type="scientific">Phellinidium pouzarii</name>
    <dbReference type="NCBI Taxonomy" id="167371"/>
    <lineage>
        <taxon>Eukaryota</taxon>
        <taxon>Fungi</taxon>
        <taxon>Dikarya</taxon>
        <taxon>Basidiomycota</taxon>
        <taxon>Agaricomycotina</taxon>
        <taxon>Agaricomycetes</taxon>
        <taxon>Hymenochaetales</taxon>
        <taxon>Hymenochaetaceae</taxon>
        <taxon>Phellinidium</taxon>
    </lineage>
</organism>
<accession>A0A4S4LG51</accession>
<dbReference type="Proteomes" id="UP000308199">
    <property type="component" value="Unassembled WGS sequence"/>
</dbReference>
<dbReference type="OrthoDB" id="2983908at2759"/>
<gene>
    <name evidence="3" type="ORF">EW145_g1135</name>
</gene>
<feature type="region of interest" description="Disordered" evidence="1">
    <location>
        <begin position="475"/>
        <end position="502"/>
    </location>
</feature>
<reference evidence="3 4" key="1">
    <citation type="submission" date="2019-02" db="EMBL/GenBank/DDBJ databases">
        <title>Genome sequencing of the rare red list fungi Phellinidium pouzarii.</title>
        <authorList>
            <person name="Buettner E."/>
            <person name="Kellner H."/>
        </authorList>
    </citation>
    <scope>NUCLEOTIDE SEQUENCE [LARGE SCALE GENOMIC DNA]</scope>
    <source>
        <strain evidence="3 4">DSM 108285</strain>
    </source>
</reference>
<dbReference type="AlphaFoldDB" id="A0A4S4LG51"/>